<dbReference type="InterPro" id="IPR009057">
    <property type="entry name" value="Homeodomain-like_sf"/>
</dbReference>
<dbReference type="InterPro" id="IPR001647">
    <property type="entry name" value="HTH_TetR"/>
</dbReference>
<reference evidence="4 5" key="1">
    <citation type="submission" date="2016-01" db="EMBL/GenBank/DDBJ databases">
        <title>Complete Genome Sequence of Paenibacillus yonginensis DCY84, a novel Plant Growth-Promoting Bacteria with Elicitation of Induced Systemic Resistance.</title>
        <authorList>
            <person name="Kim Y.J."/>
            <person name="Yang D.C."/>
            <person name="Sukweenadhi J."/>
        </authorList>
    </citation>
    <scope>NUCLEOTIDE SEQUENCE [LARGE SCALE GENOMIC DNA]</scope>
    <source>
        <strain evidence="4 5">DCY84</strain>
    </source>
</reference>
<accession>A0A1B1N675</accession>
<dbReference type="Gene3D" id="1.10.357.10">
    <property type="entry name" value="Tetracycline Repressor, domain 2"/>
    <property type="match status" value="1"/>
</dbReference>
<dbReference type="InterPro" id="IPR036271">
    <property type="entry name" value="Tet_transcr_reg_TetR-rel_C_sf"/>
</dbReference>
<dbReference type="STRING" id="1462996.AWM70_21930"/>
<dbReference type="Gene3D" id="1.10.10.60">
    <property type="entry name" value="Homeodomain-like"/>
    <property type="match status" value="1"/>
</dbReference>
<dbReference type="PANTHER" id="PTHR43479">
    <property type="entry name" value="ACREF/ENVCD OPERON REPRESSOR-RELATED"/>
    <property type="match status" value="1"/>
</dbReference>
<protein>
    <recommendedName>
        <fullName evidence="3">HTH tetR-type domain-containing protein</fullName>
    </recommendedName>
</protein>
<feature type="domain" description="HTH tetR-type" evidence="3">
    <location>
        <begin position="9"/>
        <end position="69"/>
    </location>
</feature>
<dbReference type="GO" id="GO:0003677">
    <property type="term" value="F:DNA binding"/>
    <property type="evidence" value="ECO:0007669"/>
    <property type="project" value="UniProtKB-UniRule"/>
</dbReference>
<evidence type="ECO:0000256" key="2">
    <source>
        <dbReference type="PROSITE-ProRule" id="PRU00335"/>
    </source>
</evidence>
<dbReference type="Proteomes" id="UP000092573">
    <property type="component" value="Chromosome"/>
</dbReference>
<keyword evidence="5" id="KW-1185">Reference proteome</keyword>
<keyword evidence="1 2" id="KW-0238">DNA-binding</keyword>
<dbReference type="SUPFAM" id="SSF48498">
    <property type="entry name" value="Tetracyclin repressor-like, C-terminal domain"/>
    <property type="match status" value="1"/>
</dbReference>
<name>A0A1B1N675_9BACL</name>
<evidence type="ECO:0000259" key="3">
    <source>
        <dbReference type="PROSITE" id="PS50977"/>
    </source>
</evidence>
<dbReference type="OrthoDB" id="113732at2"/>
<dbReference type="SUPFAM" id="SSF46689">
    <property type="entry name" value="Homeodomain-like"/>
    <property type="match status" value="1"/>
</dbReference>
<dbReference type="PANTHER" id="PTHR43479:SF21">
    <property type="entry name" value="TRANSCRIPTIONAL REGULATOR, TETR FAMILY"/>
    <property type="match status" value="1"/>
</dbReference>
<dbReference type="Pfam" id="PF00440">
    <property type="entry name" value="TetR_N"/>
    <property type="match status" value="1"/>
</dbReference>
<dbReference type="AlphaFoldDB" id="A0A1B1N675"/>
<dbReference type="KEGG" id="pyg:AWM70_21930"/>
<gene>
    <name evidence="4" type="ORF">AWM70_21930</name>
</gene>
<evidence type="ECO:0000256" key="1">
    <source>
        <dbReference type="ARBA" id="ARBA00023125"/>
    </source>
</evidence>
<sequence length="200" mass="23487">MNGFEKRAMQIKQKIKQTVLEMLGEWEPRQIRIKDIAARAEVSQVTIYNYFGSKEALLREVFKEFVSMLMEEYESVLTGDAPLKEKIEYIIFQKSRLKLPFTPSALKQLIEADPEINRFIQQQYEERAIPLITHFVQKGQQRGEISEKVSVQMVLLYVGMITEQYEKMLDLVNQSEDPEAFTEDMIHVFFYGICGPQYQK</sequence>
<proteinExistence type="predicted"/>
<evidence type="ECO:0000313" key="5">
    <source>
        <dbReference type="Proteomes" id="UP000092573"/>
    </source>
</evidence>
<organism evidence="4 5">
    <name type="scientific">Paenibacillus yonginensis</name>
    <dbReference type="NCBI Taxonomy" id="1462996"/>
    <lineage>
        <taxon>Bacteria</taxon>
        <taxon>Bacillati</taxon>
        <taxon>Bacillota</taxon>
        <taxon>Bacilli</taxon>
        <taxon>Bacillales</taxon>
        <taxon>Paenibacillaceae</taxon>
        <taxon>Paenibacillus</taxon>
    </lineage>
</organism>
<dbReference type="InterPro" id="IPR050624">
    <property type="entry name" value="HTH-type_Tx_Regulator"/>
</dbReference>
<dbReference type="RefSeq" id="WP_068700015.1">
    <property type="nucleotide sequence ID" value="NZ_CP014167.1"/>
</dbReference>
<evidence type="ECO:0000313" key="4">
    <source>
        <dbReference type="EMBL" id="ANS76912.1"/>
    </source>
</evidence>
<dbReference type="EMBL" id="CP014167">
    <property type="protein sequence ID" value="ANS76912.1"/>
    <property type="molecule type" value="Genomic_DNA"/>
</dbReference>
<dbReference type="PROSITE" id="PS50977">
    <property type="entry name" value="HTH_TETR_2"/>
    <property type="match status" value="1"/>
</dbReference>
<feature type="DNA-binding region" description="H-T-H motif" evidence="2">
    <location>
        <begin position="32"/>
        <end position="51"/>
    </location>
</feature>